<protein>
    <recommendedName>
        <fullName evidence="3">Ribosome maturation factor RimP</fullName>
    </recommendedName>
</protein>
<dbReference type="GO" id="GO:0000028">
    <property type="term" value="P:ribosomal small subunit assembly"/>
    <property type="evidence" value="ECO:0007669"/>
    <property type="project" value="TreeGrafter"/>
</dbReference>
<keyword evidence="2 3" id="KW-0690">Ribosome biogenesis</keyword>
<comment type="function">
    <text evidence="3">Required for maturation of 30S ribosomal subunits.</text>
</comment>
<feature type="domain" description="Ribosome maturation factor RimP N-terminal" evidence="4">
    <location>
        <begin position="29"/>
        <end position="100"/>
    </location>
</feature>
<dbReference type="AlphaFoldDB" id="A0A2T4VZ93"/>
<evidence type="ECO:0000313" key="6">
    <source>
        <dbReference type="EMBL" id="PTL87096.1"/>
    </source>
</evidence>
<evidence type="ECO:0000259" key="4">
    <source>
        <dbReference type="Pfam" id="PF02576"/>
    </source>
</evidence>
<dbReference type="NCBIfam" id="NF000932">
    <property type="entry name" value="PRK00092.2-5"/>
    <property type="match status" value="1"/>
</dbReference>
<gene>
    <name evidence="3" type="primary">rimP</name>
    <name evidence="6" type="ORF">C4617_01025</name>
</gene>
<reference evidence="7" key="1">
    <citation type="submission" date="2018-02" db="EMBL/GenBank/DDBJ databases">
        <title>Genome sequence of Candidatus Liberibacter europaeus.</title>
        <authorList>
            <person name="Frampton R.A."/>
            <person name="Thompson S.M."/>
            <person name="David C."/>
            <person name="Addison S.M."/>
            <person name="Smith G.R."/>
        </authorList>
    </citation>
    <scope>NUCLEOTIDE SEQUENCE [LARGE SCALE GENOMIC DNA]</scope>
</reference>
<dbReference type="HAMAP" id="MF_01077">
    <property type="entry name" value="RimP"/>
    <property type="match status" value="1"/>
</dbReference>
<dbReference type="InterPro" id="IPR035956">
    <property type="entry name" value="RimP_N_sf"/>
</dbReference>
<dbReference type="GO" id="GO:0005829">
    <property type="term" value="C:cytosol"/>
    <property type="evidence" value="ECO:0007669"/>
    <property type="project" value="TreeGrafter"/>
</dbReference>
<dbReference type="InterPro" id="IPR028998">
    <property type="entry name" value="RimP_C"/>
</dbReference>
<evidence type="ECO:0000256" key="1">
    <source>
        <dbReference type="ARBA" id="ARBA00022490"/>
    </source>
</evidence>
<dbReference type="Pfam" id="PF17384">
    <property type="entry name" value="DUF150_C"/>
    <property type="match status" value="1"/>
</dbReference>
<dbReference type="Gene3D" id="3.30.300.70">
    <property type="entry name" value="RimP-like superfamily, N-terminal"/>
    <property type="match status" value="1"/>
</dbReference>
<dbReference type="InterPro" id="IPR028989">
    <property type="entry name" value="RimP_N"/>
</dbReference>
<evidence type="ECO:0000259" key="5">
    <source>
        <dbReference type="Pfam" id="PF17384"/>
    </source>
</evidence>
<dbReference type="EMBL" id="PSQJ01000001">
    <property type="protein sequence ID" value="PTL87096.1"/>
    <property type="molecule type" value="Genomic_DNA"/>
</dbReference>
<proteinExistence type="inferred from homology"/>
<name>A0A2T4VZ93_9HYPH</name>
<evidence type="ECO:0000256" key="3">
    <source>
        <dbReference type="HAMAP-Rule" id="MF_01077"/>
    </source>
</evidence>
<comment type="caution">
    <text evidence="6">The sequence shown here is derived from an EMBL/GenBank/DDBJ whole genome shotgun (WGS) entry which is preliminary data.</text>
</comment>
<dbReference type="PANTHER" id="PTHR33867:SF1">
    <property type="entry name" value="RIBOSOME MATURATION FACTOR RIMP"/>
    <property type="match status" value="1"/>
</dbReference>
<dbReference type="PANTHER" id="PTHR33867">
    <property type="entry name" value="RIBOSOME MATURATION FACTOR RIMP"/>
    <property type="match status" value="1"/>
</dbReference>
<evidence type="ECO:0000313" key="7">
    <source>
        <dbReference type="Proteomes" id="UP000240811"/>
    </source>
</evidence>
<comment type="subcellular location">
    <subcellularLocation>
        <location evidence="3">Cytoplasm</location>
    </subcellularLocation>
</comment>
<organism evidence="6 7">
    <name type="scientific">Candidatus Liberibacter europaeus</name>
    <dbReference type="NCBI Taxonomy" id="744859"/>
    <lineage>
        <taxon>Bacteria</taxon>
        <taxon>Pseudomonadati</taxon>
        <taxon>Pseudomonadota</taxon>
        <taxon>Alphaproteobacteria</taxon>
        <taxon>Hyphomicrobiales</taxon>
        <taxon>Rhizobiaceae</taxon>
        <taxon>Liberibacter</taxon>
    </lineage>
</organism>
<evidence type="ECO:0000256" key="2">
    <source>
        <dbReference type="ARBA" id="ARBA00022517"/>
    </source>
</evidence>
<dbReference type="Proteomes" id="UP000240811">
    <property type="component" value="Unassembled WGS sequence"/>
</dbReference>
<dbReference type="Pfam" id="PF02576">
    <property type="entry name" value="RimP_N"/>
    <property type="match status" value="1"/>
</dbReference>
<dbReference type="SUPFAM" id="SSF74942">
    <property type="entry name" value="YhbC-like, C-terminal domain"/>
    <property type="match status" value="1"/>
</dbReference>
<dbReference type="SUPFAM" id="SSF75420">
    <property type="entry name" value="YhbC-like, N-terminal domain"/>
    <property type="match status" value="1"/>
</dbReference>
<feature type="domain" description="Ribosome maturation factor RimP C-terminal" evidence="5">
    <location>
        <begin position="103"/>
        <end position="175"/>
    </location>
</feature>
<accession>A0A2T4VZ93</accession>
<keyword evidence="1 3" id="KW-0963">Cytoplasm</keyword>
<sequence>MESTRVFCSKYEPRLFKDEGLCLGISDVIQPVIEEMGFKIIRISLQGKDSLLLQVLVERDDGTMTLHDCEGVSRAISPILDVENLIDKRYTLEVSSPGVDRPMVRKSDFIRWVSHVVECEIVSSSGDREKLIGKILETSDTGFFLEVKKKGIKGVGLSRVAISFNSLLAAKLVVTKELLRATLADN</sequence>
<dbReference type="GO" id="GO:0006412">
    <property type="term" value="P:translation"/>
    <property type="evidence" value="ECO:0007669"/>
    <property type="project" value="TreeGrafter"/>
</dbReference>
<comment type="similarity">
    <text evidence="3">Belongs to the RimP family.</text>
</comment>
<dbReference type="InterPro" id="IPR003728">
    <property type="entry name" value="Ribosome_maturation_RimP"/>
</dbReference>
<dbReference type="InterPro" id="IPR036847">
    <property type="entry name" value="RimP_C_sf"/>
</dbReference>